<keyword evidence="6" id="KW-1185">Reference proteome</keyword>
<dbReference type="PANTHER" id="PTHR24637">
    <property type="entry name" value="COLLAGEN"/>
    <property type="match status" value="1"/>
</dbReference>
<dbReference type="OrthoDB" id="5832914at2759"/>
<protein>
    <recommendedName>
        <fullName evidence="4">Nematode cuticle collagen N-terminal domain-containing protein</fullName>
    </recommendedName>
</protein>
<dbReference type="PANTHER" id="PTHR24637:SF358">
    <property type="entry name" value="CUTICLE COLLAGEN 38"/>
    <property type="match status" value="1"/>
</dbReference>
<keyword evidence="3" id="KW-0812">Transmembrane</keyword>
<organism evidence="5 6">
    <name type="scientific">Ancylostoma ceylanicum</name>
    <dbReference type="NCBI Taxonomy" id="53326"/>
    <lineage>
        <taxon>Eukaryota</taxon>
        <taxon>Metazoa</taxon>
        <taxon>Ecdysozoa</taxon>
        <taxon>Nematoda</taxon>
        <taxon>Chromadorea</taxon>
        <taxon>Rhabditida</taxon>
        <taxon>Rhabditina</taxon>
        <taxon>Rhabditomorpha</taxon>
        <taxon>Strongyloidea</taxon>
        <taxon>Ancylostomatidae</taxon>
        <taxon>Ancylostomatinae</taxon>
        <taxon>Ancylostoma</taxon>
    </lineage>
</organism>
<dbReference type="GO" id="GO:0042302">
    <property type="term" value="F:structural constituent of cuticle"/>
    <property type="evidence" value="ECO:0007669"/>
    <property type="project" value="InterPro"/>
</dbReference>
<dbReference type="STRING" id="53326.A0A016TI69"/>
<keyword evidence="3" id="KW-1133">Transmembrane helix</keyword>
<accession>A0A016TI69</accession>
<dbReference type="InterPro" id="IPR002486">
    <property type="entry name" value="Col_cuticle_N"/>
</dbReference>
<feature type="compositionally biased region" description="Pro residues" evidence="2">
    <location>
        <begin position="97"/>
        <end position="106"/>
    </location>
</feature>
<keyword evidence="3" id="KW-0472">Membrane</keyword>
<comment type="caution">
    <text evidence="5">The sequence shown here is derived from an EMBL/GenBank/DDBJ whole genome shotgun (WGS) entry which is preliminary data.</text>
</comment>
<name>A0A016TI69_9BILA</name>
<dbReference type="AlphaFoldDB" id="A0A016TI69"/>
<dbReference type="SMART" id="SM01088">
    <property type="entry name" value="Col_cuticle_N"/>
    <property type="match status" value="1"/>
</dbReference>
<feature type="transmembrane region" description="Helical" evidence="3">
    <location>
        <begin position="6"/>
        <end position="29"/>
    </location>
</feature>
<feature type="region of interest" description="Disordered" evidence="2">
    <location>
        <begin position="97"/>
        <end position="130"/>
    </location>
</feature>
<proteinExistence type="predicted"/>
<dbReference type="EMBL" id="JARK01001437">
    <property type="protein sequence ID" value="EYC02293.1"/>
    <property type="molecule type" value="Genomic_DNA"/>
</dbReference>
<gene>
    <name evidence="5" type="primary">Acey_s0101.g3417</name>
    <name evidence="5" type="synonym">Acey-col-38</name>
    <name evidence="5" type="ORF">Y032_0101g3417</name>
</gene>
<evidence type="ECO:0000313" key="5">
    <source>
        <dbReference type="EMBL" id="EYC02293.1"/>
    </source>
</evidence>
<evidence type="ECO:0000313" key="6">
    <source>
        <dbReference type="Proteomes" id="UP000024635"/>
    </source>
</evidence>
<evidence type="ECO:0000256" key="3">
    <source>
        <dbReference type="SAM" id="Phobius"/>
    </source>
</evidence>
<evidence type="ECO:0000259" key="4">
    <source>
        <dbReference type="SMART" id="SM01088"/>
    </source>
</evidence>
<keyword evidence="1" id="KW-0677">Repeat</keyword>
<evidence type="ECO:0000256" key="1">
    <source>
        <dbReference type="ARBA" id="ARBA00022737"/>
    </source>
</evidence>
<dbReference type="Pfam" id="PF01484">
    <property type="entry name" value="Col_cuticle_N"/>
    <property type="match status" value="1"/>
</dbReference>
<dbReference type="Proteomes" id="UP000024635">
    <property type="component" value="Unassembled WGS sequence"/>
</dbReference>
<feature type="domain" description="Nematode cuticle collagen N-terminal" evidence="4">
    <location>
        <begin position="4"/>
        <end position="56"/>
    </location>
</feature>
<reference evidence="6" key="1">
    <citation type="journal article" date="2015" name="Nat. Genet.">
        <title>The genome and transcriptome of the zoonotic hookworm Ancylostoma ceylanicum identify infection-specific gene families.</title>
        <authorList>
            <person name="Schwarz E.M."/>
            <person name="Hu Y."/>
            <person name="Antoshechkin I."/>
            <person name="Miller M.M."/>
            <person name="Sternberg P.W."/>
            <person name="Aroian R.V."/>
        </authorList>
    </citation>
    <scope>NUCLEOTIDE SEQUENCE</scope>
    <source>
        <strain evidence="6">HY135</strain>
    </source>
</reference>
<evidence type="ECO:0000256" key="2">
    <source>
        <dbReference type="SAM" id="MobiDB-lite"/>
    </source>
</evidence>
<sequence>MASYGVPIGASLSLGAVICSLFTIHSIVLEIDNMRDEIISGVQEMKVMSDDAWHRILILHTKGGRSDAPESFASLFARHKRSYGSFCNCVIDSQGCPPGPPGPPGVPGKRGEQGTPGEPGKPGASGISLV</sequence>